<proteinExistence type="predicted"/>
<evidence type="ECO:0000256" key="1">
    <source>
        <dbReference type="ARBA" id="ARBA00004571"/>
    </source>
</evidence>
<gene>
    <name evidence="11" type="primary">fhuA_4</name>
    <name evidence="11" type="ORF">NCTC12120_01209</name>
</gene>
<dbReference type="PANTHER" id="PTHR32552:SF68">
    <property type="entry name" value="FERRICHROME OUTER MEMBRANE TRANSPORTER_PHAGE RECEPTOR"/>
    <property type="match status" value="1"/>
</dbReference>
<accession>A0A2X2SVZ9</accession>
<reference evidence="11 12" key="1">
    <citation type="submission" date="2018-06" db="EMBL/GenBank/DDBJ databases">
        <authorList>
            <consortium name="Pathogen Informatics"/>
            <person name="Doyle S."/>
        </authorList>
    </citation>
    <scope>NUCLEOTIDE SEQUENCE [LARGE SCALE GENOMIC DNA]</scope>
    <source>
        <strain evidence="11 12">NCTC12120</strain>
    </source>
</reference>
<dbReference type="InterPro" id="IPR036942">
    <property type="entry name" value="Beta-barrel_TonB_sf"/>
</dbReference>
<comment type="subcellular location">
    <subcellularLocation>
        <location evidence="1">Cell outer membrane</location>
        <topology evidence="1">Multi-pass membrane protein</topology>
    </subcellularLocation>
</comment>
<evidence type="ECO:0000256" key="5">
    <source>
        <dbReference type="ARBA" id="ARBA00022692"/>
    </source>
</evidence>
<evidence type="ECO:0000313" key="11">
    <source>
        <dbReference type="EMBL" id="SQA97382.1"/>
    </source>
</evidence>
<organism evidence="11 12">
    <name type="scientific">Cedecea neteri</name>
    <dbReference type="NCBI Taxonomy" id="158822"/>
    <lineage>
        <taxon>Bacteria</taxon>
        <taxon>Pseudomonadati</taxon>
        <taxon>Pseudomonadota</taxon>
        <taxon>Gammaproteobacteria</taxon>
        <taxon>Enterobacterales</taxon>
        <taxon>Enterobacteriaceae</taxon>
        <taxon>Cedecea</taxon>
    </lineage>
</organism>
<evidence type="ECO:0000313" key="12">
    <source>
        <dbReference type="Proteomes" id="UP000251197"/>
    </source>
</evidence>
<keyword evidence="8" id="KW-0406">Ion transport</keyword>
<keyword evidence="2" id="KW-0813">Transport</keyword>
<dbReference type="AlphaFoldDB" id="A0A2X2SVZ9"/>
<dbReference type="EMBL" id="UAVU01000003">
    <property type="protein sequence ID" value="SQA97382.1"/>
    <property type="molecule type" value="Genomic_DNA"/>
</dbReference>
<evidence type="ECO:0000256" key="7">
    <source>
        <dbReference type="ARBA" id="ARBA00023004"/>
    </source>
</evidence>
<evidence type="ECO:0000256" key="10">
    <source>
        <dbReference type="ARBA" id="ARBA00023237"/>
    </source>
</evidence>
<dbReference type="SUPFAM" id="SSF56935">
    <property type="entry name" value="Porins"/>
    <property type="match status" value="1"/>
</dbReference>
<sequence>MPSKKWSNQTATLLLHPFSWRPNDKTDFTFLSNFQSDPNAGYYGWLPRQGTVVPYVDANGNSHKLPTDFNEGERDNKMSRRQQMVGYSFAHEFNDTWTVRQNLRYTRVHTLYDSVYGNGYVSPGQISRAYVRSGRRP</sequence>
<evidence type="ECO:0000256" key="4">
    <source>
        <dbReference type="ARBA" id="ARBA00022496"/>
    </source>
</evidence>
<keyword evidence="9" id="KW-0472">Membrane</keyword>
<name>A0A2X2SVZ9_9ENTR</name>
<dbReference type="Proteomes" id="UP000251197">
    <property type="component" value="Unassembled WGS sequence"/>
</dbReference>
<keyword evidence="3" id="KW-1134">Transmembrane beta strand</keyword>
<evidence type="ECO:0000256" key="3">
    <source>
        <dbReference type="ARBA" id="ARBA00022452"/>
    </source>
</evidence>
<dbReference type="InterPro" id="IPR039426">
    <property type="entry name" value="TonB-dep_rcpt-like"/>
</dbReference>
<keyword evidence="10" id="KW-0998">Cell outer membrane</keyword>
<keyword evidence="4" id="KW-0410">Iron transport</keyword>
<protein>
    <submittedName>
        <fullName evidence="11">Ferric hydroxamate uptake</fullName>
    </submittedName>
</protein>
<dbReference type="GO" id="GO:0015344">
    <property type="term" value="F:siderophore uptake transmembrane transporter activity"/>
    <property type="evidence" value="ECO:0007669"/>
    <property type="project" value="TreeGrafter"/>
</dbReference>
<evidence type="ECO:0000256" key="2">
    <source>
        <dbReference type="ARBA" id="ARBA00022448"/>
    </source>
</evidence>
<dbReference type="GO" id="GO:0009279">
    <property type="term" value="C:cell outer membrane"/>
    <property type="evidence" value="ECO:0007669"/>
    <property type="project" value="UniProtKB-SubCell"/>
</dbReference>
<evidence type="ECO:0000256" key="6">
    <source>
        <dbReference type="ARBA" id="ARBA00022729"/>
    </source>
</evidence>
<keyword evidence="6" id="KW-0732">Signal</keyword>
<evidence type="ECO:0000256" key="8">
    <source>
        <dbReference type="ARBA" id="ARBA00023065"/>
    </source>
</evidence>
<evidence type="ECO:0000256" key="9">
    <source>
        <dbReference type="ARBA" id="ARBA00023136"/>
    </source>
</evidence>
<keyword evidence="7" id="KW-0408">Iron</keyword>
<keyword evidence="5" id="KW-0812">Transmembrane</keyword>
<dbReference type="PANTHER" id="PTHR32552">
    <property type="entry name" value="FERRICHROME IRON RECEPTOR-RELATED"/>
    <property type="match status" value="1"/>
</dbReference>
<dbReference type="Gene3D" id="2.40.170.20">
    <property type="entry name" value="TonB-dependent receptor, beta-barrel domain"/>
    <property type="match status" value="1"/>
</dbReference>